<protein>
    <submittedName>
        <fullName evidence="6">Restriction endonuclease subunit S</fullName>
    </submittedName>
</protein>
<reference evidence="8 9" key="1">
    <citation type="submission" date="2018-08" db="EMBL/GenBank/DDBJ databases">
        <title>A genome reference for cultivated species of the human gut microbiota.</title>
        <authorList>
            <person name="Zou Y."/>
            <person name="Xue W."/>
            <person name="Luo G."/>
        </authorList>
    </citation>
    <scope>NUCLEOTIDE SEQUENCE [LARGE SCALE GENOMIC DNA]</scope>
    <source>
        <strain evidence="7 8">AF38-24</strain>
        <strain evidence="6 9">AM48-7</strain>
    </source>
</reference>
<dbReference type="EMBL" id="QSEN01000003">
    <property type="protein sequence ID" value="RGZ76445.1"/>
    <property type="molecule type" value="Genomic_DNA"/>
</dbReference>
<dbReference type="CDD" id="cd17246">
    <property type="entry name" value="RMtype1_S_SonII-TRD2-CR2_like"/>
    <property type="match status" value="1"/>
</dbReference>
<dbReference type="Pfam" id="PF01420">
    <property type="entry name" value="Methylase_S"/>
    <property type="match status" value="2"/>
</dbReference>
<dbReference type="GO" id="GO:0003677">
    <property type="term" value="F:DNA binding"/>
    <property type="evidence" value="ECO:0007669"/>
    <property type="project" value="UniProtKB-KW"/>
</dbReference>
<comment type="caution">
    <text evidence="6">The sequence shown here is derived from an EMBL/GenBank/DDBJ whole genome shotgun (WGS) entry which is preliminary data.</text>
</comment>
<comment type="similarity">
    <text evidence="1">Belongs to the type-I restriction system S methylase family.</text>
</comment>
<name>A0A413PK95_9FIRM</name>
<keyword evidence="6" id="KW-0540">Nuclease</keyword>
<dbReference type="Proteomes" id="UP000283297">
    <property type="component" value="Unassembled WGS sequence"/>
</dbReference>
<evidence type="ECO:0000256" key="1">
    <source>
        <dbReference type="ARBA" id="ARBA00010923"/>
    </source>
</evidence>
<dbReference type="PANTHER" id="PTHR43140:SF1">
    <property type="entry name" value="TYPE I RESTRICTION ENZYME ECOKI SPECIFICITY SUBUNIT"/>
    <property type="match status" value="1"/>
</dbReference>
<dbReference type="SUPFAM" id="SSF116734">
    <property type="entry name" value="DNA methylase specificity domain"/>
    <property type="match status" value="2"/>
</dbReference>
<dbReference type="PANTHER" id="PTHR43140">
    <property type="entry name" value="TYPE-1 RESTRICTION ENZYME ECOKI SPECIFICITY PROTEIN"/>
    <property type="match status" value="1"/>
</dbReference>
<dbReference type="Gene3D" id="3.90.220.20">
    <property type="entry name" value="DNA methylase specificity domains"/>
    <property type="match status" value="2"/>
</dbReference>
<evidence type="ECO:0000256" key="4">
    <source>
        <dbReference type="ARBA" id="ARBA00038652"/>
    </source>
</evidence>
<evidence type="ECO:0000256" key="2">
    <source>
        <dbReference type="ARBA" id="ARBA00022747"/>
    </source>
</evidence>
<dbReference type="GO" id="GO:0009307">
    <property type="term" value="P:DNA restriction-modification system"/>
    <property type="evidence" value="ECO:0007669"/>
    <property type="project" value="UniProtKB-KW"/>
</dbReference>
<dbReference type="InterPro" id="IPR051212">
    <property type="entry name" value="Type-I_RE_S_subunit"/>
</dbReference>
<gene>
    <name evidence="7" type="ORF">DW028_08855</name>
    <name evidence="6" type="ORF">DW975_03110</name>
</gene>
<evidence type="ECO:0000259" key="5">
    <source>
        <dbReference type="Pfam" id="PF01420"/>
    </source>
</evidence>
<dbReference type="InterPro" id="IPR000055">
    <property type="entry name" value="Restrct_endonuc_typeI_TRD"/>
</dbReference>
<sequence>MDTKALRQKILDLAIRGKLVPQDPNDEPAEVLLERIREQKQQMFKEGKLKKKDIKNDTIIFKGEDNLHYEKFQDGTVKCIEDEIPFEVPEGWAWCKLNDIYNFIDYRGATPTKITNGIPLVTAKNVKSGYIDYTIDDYISEEEFKERQQRGISKKGDILFTTEAPLGNAALADMEKFSAGQRLITFQQYGSKDELINYVMLMFILSDFFQQQLYVNKTGSTVAGIKAAILKTLWIPVPPYNEQLRISNTLKSAINLIDSISKNKEILSTSISNTKSKILDLAIRGKIVPQDPNDEPASVLLERIRAEKEELIKQGKIKRDKKESVIFKGDDNSYYLRTGGVEESLEDWRFDDLPETWKICCLWELCDYGDCINVNTEDIAEDAWILDLEDIEKDTGTVLKKVTKAQRNSVSTKHKFHSGQVLYSKLRPYLNKVVLSDADGYCTSEILPLEFKNCVLPEYARYYLMSGTFIAYANHCSYGVKMPRLGTTDGKKAIFSLPPLSEQKRIVETIDFCFMQLNKISEALA</sequence>
<dbReference type="RefSeq" id="WP_118343965.1">
    <property type="nucleotide sequence ID" value="NZ_QRON01000005.1"/>
</dbReference>
<evidence type="ECO:0000313" key="9">
    <source>
        <dbReference type="Proteomes" id="UP000283431"/>
    </source>
</evidence>
<keyword evidence="3" id="KW-0238">DNA-binding</keyword>
<accession>A0A413PK95</accession>
<feature type="domain" description="Type I restriction modification DNA specificity" evidence="5">
    <location>
        <begin position="89"/>
        <end position="264"/>
    </location>
</feature>
<feature type="domain" description="Type I restriction modification DNA specificity" evidence="5">
    <location>
        <begin position="354"/>
        <end position="511"/>
    </location>
</feature>
<keyword evidence="6" id="KW-0378">Hydrolase</keyword>
<dbReference type="GO" id="GO:0004519">
    <property type="term" value="F:endonuclease activity"/>
    <property type="evidence" value="ECO:0007669"/>
    <property type="project" value="UniProtKB-KW"/>
</dbReference>
<dbReference type="Proteomes" id="UP000283431">
    <property type="component" value="Unassembled WGS sequence"/>
</dbReference>
<evidence type="ECO:0000313" key="8">
    <source>
        <dbReference type="Proteomes" id="UP000283297"/>
    </source>
</evidence>
<dbReference type="InterPro" id="IPR044946">
    <property type="entry name" value="Restrct_endonuc_typeI_TRD_sf"/>
</dbReference>
<comment type="subunit">
    <text evidence="4">The methyltransferase is composed of M and S polypeptides.</text>
</comment>
<keyword evidence="2" id="KW-0680">Restriction system</keyword>
<organism evidence="6 9">
    <name type="scientific">Agathobacter rectalis</name>
    <dbReference type="NCBI Taxonomy" id="39491"/>
    <lineage>
        <taxon>Bacteria</taxon>
        <taxon>Bacillati</taxon>
        <taxon>Bacillota</taxon>
        <taxon>Clostridia</taxon>
        <taxon>Lachnospirales</taxon>
        <taxon>Lachnospiraceae</taxon>
        <taxon>Agathobacter</taxon>
    </lineage>
</organism>
<evidence type="ECO:0000256" key="3">
    <source>
        <dbReference type="ARBA" id="ARBA00023125"/>
    </source>
</evidence>
<keyword evidence="6" id="KW-0255">Endonuclease</keyword>
<dbReference type="EMBL" id="QRON01000005">
    <property type="protein sequence ID" value="RHL28165.1"/>
    <property type="molecule type" value="Genomic_DNA"/>
</dbReference>
<proteinExistence type="inferred from homology"/>
<evidence type="ECO:0000313" key="6">
    <source>
        <dbReference type="EMBL" id="RGZ76445.1"/>
    </source>
</evidence>
<dbReference type="AlphaFoldDB" id="A0A413PK95"/>
<evidence type="ECO:0000313" key="7">
    <source>
        <dbReference type="EMBL" id="RHL28165.1"/>
    </source>
</evidence>